<proteinExistence type="predicted"/>
<dbReference type="RefSeq" id="WP_157027807.1">
    <property type="nucleotide sequence ID" value="NZ_WQMS01000016.1"/>
</dbReference>
<sequence length="100" mass="10661">MDISNTPLVERIARVLAGQRLSSNAEGSNPSAGDVVDRAWHEHLDDARAVLRTLREPDEEMAAAGDAAVWERMVRAAIDSDGAGKPNAERTQDEAAAVAP</sequence>
<comment type="caution">
    <text evidence="2">The sequence shown here is derived from an EMBL/GenBank/DDBJ whole genome shotgun (WGS) entry which is preliminary data.</text>
</comment>
<gene>
    <name evidence="2" type="ORF">GON01_12955</name>
</gene>
<reference evidence="2 3" key="1">
    <citation type="submission" date="2019-12" db="EMBL/GenBank/DDBJ databases">
        <authorList>
            <person name="Huq M.A."/>
        </authorList>
    </citation>
    <scope>NUCLEOTIDE SEQUENCE [LARGE SCALE GENOMIC DNA]</scope>
    <source>
        <strain evidence="2 3">MAH-20</strain>
    </source>
</reference>
<dbReference type="EMBL" id="WQMS01000016">
    <property type="protein sequence ID" value="MVO78838.1"/>
    <property type="molecule type" value="Genomic_DNA"/>
</dbReference>
<evidence type="ECO:0000256" key="1">
    <source>
        <dbReference type="SAM" id="MobiDB-lite"/>
    </source>
</evidence>
<accession>A0A6I4J425</accession>
<evidence type="ECO:0000313" key="2">
    <source>
        <dbReference type="EMBL" id="MVO78838.1"/>
    </source>
</evidence>
<evidence type="ECO:0000313" key="3">
    <source>
        <dbReference type="Proteomes" id="UP000441389"/>
    </source>
</evidence>
<name>A0A6I4J425_9SPHN</name>
<dbReference type="AlphaFoldDB" id="A0A6I4J425"/>
<feature type="region of interest" description="Disordered" evidence="1">
    <location>
        <begin position="79"/>
        <end position="100"/>
    </location>
</feature>
<keyword evidence="3" id="KW-1185">Reference proteome</keyword>
<dbReference type="Proteomes" id="UP000441389">
    <property type="component" value="Unassembled WGS sequence"/>
</dbReference>
<organism evidence="2 3">
    <name type="scientific">Sphingomonas horti</name>
    <dbReference type="NCBI Taxonomy" id="2682842"/>
    <lineage>
        <taxon>Bacteria</taxon>
        <taxon>Pseudomonadati</taxon>
        <taxon>Pseudomonadota</taxon>
        <taxon>Alphaproteobacteria</taxon>
        <taxon>Sphingomonadales</taxon>
        <taxon>Sphingomonadaceae</taxon>
        <taxon>Sphingomonas</taxon>
    </lineage>
</organism>
<protein>
    <submittedName>
        <fullName evidence="2">Uncharacterized protein</fullName>
    </submittedName>
</protein>